<dbReference type="OrthoDB" id="799853at2"/>
<name>A0A1M5BR82_9BACT</name>
<dbReference type="Pfam" id="PF07494">
    <property type="entry name" value="Reg_prop"/>
    <property type="match status" value="3"/>
</dbReference>
<evidence type="ECO:0000313" key="2">
    <source>
        <dbReference type="Proteomes" id="UP000184368"/>
    </source>
</evidence>
<dbReference type="Proteomes" id="UP000184368">
    <property type="component" value="Unassembled WGS sequence"/>
</dbReference>
<reference evidence="1 2" key="1">
    <citation type="submission" date="2016-11" db="EMBL/GenBank/DDBJ databases">
        <authorList>
            <person name="Jaros S."/>
            <person name="Januszkiewicz K."/>
            <person name="Wedrychowicz H."/>
        </authorList>
    </citation>
    <scope>NUCLEOTIDE SEQUENCE [LARGE SCALE GENOMIC DNA]</scope>
    <source>
        <strain evidence="1 2">DSM 26897</strain>
    </source>
</reference>
<keyword evidence="2" id="KW-1185">Reference proteome</keyword>
<dbReference type="Gene3D" id="2.130.10.10">
    <property type="entry name" value="YVTN repeat-like/Quinoprotein amine dehydrogenase"/>
    <property type="match status" value="3"/>
</dbReference>
<accession>A0A1M5BR82</accession>
<dbReference type="InterPro" id="IPR011110">
    <property type="entry name" value="Reg_prop"/>
</dbReference>
<dbReference type="SUPFAM" id="SSF63829">
    <property type="entry name" value="Calcium-dependent phosphotriesterase"/>
    <property type="match status" value="1"/>
</dbReference>
<dbReference type="InterPro" id="IPR015943">
    <property type="entry name" value="WD40/YVTN_repeat-like_dom_sf"/>
</dbReference>
<proteinExistence type="predicted"/>
<dbReference type="RefSeq" id="WP_073043263.1">
    <property type="nucleotide sequence ID" value="NZ_FQUO01000008.1"/>
</dbReference>
<dbReference type="EMBL" id="FQUO01000008">
    <property type="protein sequence ID" value="SHF45029.1"/>
    <property type="molecule type" value="Genomic_DNA"/>
</dbReference>
<protein>
    <submittedName>
        <fullName evidence="1">Two component regulator propeller</fullName>
    </submittedName>
</protein>
<organism evidence="1 2">
    <name type="scientific">Cnuella takakiae</name>
    <dbReference type="NCBI Taxonomy" id="1302690"/>
    <lineage>
        <taxon>Bacteria</taxon>
        <taxon>Pseudomonadati</taxon>
        <taxon>Bacteroidota</taxon>
        <taxon>Chitinophagia</taxon>
        <taxon>Chitinophagales</taxon>
        <taxon>Chitinophagaceae</taxon>
        <taxon>Cnuella</taxon>
    </lineage>
</organism>
<evidence type="ECO:0000313" key="1">
    <source>
        <dbReference type="EMBL" id="SHF45029.1"/>
    </source>
</evidence>
<dbReference type="AlphaFoldDB" id="A0A1M5BR82"/>
<dbReference type="STRING" id="1302690.BUE76_17550"/>
<gene>
    <name evidence="1" type="ORF">SAMN05444008_10859</name>
</gene>
<sequence length="333" mass="37710">MKYAHLYLLLLLVNFSTSGKGQDKADLPPDTIKAVNMDVVTSYGPKTSVRGIRQDRKGNIWLASEEGIIRYDGKSFANITRDINSDRYFFVLEDRKGNHWFAAYGTGVYYYDGQSFRHYTTNQGLASNRISIIYEDKGGDIWFGVDGGVSRYDGTSFQNFPTEGGQFNNDVNAIMEDKSGKLWFGTRGHTYVYDGKSFAVFTYNGEPVKNVWSMIEDRKGNIWFGGGSGLWRFNGSTRSQFTKSFINNIYEDKKGNIWTSGYSSNSNGFGLSRYDHKALSSIKPTVTEIAQSPHFFRILEAKDGSIWYGAVDGVYRYDGNTITDFKDKVVQRQ</sequence>